<dbReference type="CDD" id="cd06170">
    <property type="entry name" value="LuxR_C_like"/>
    <property type="match status" value="1"/>
</dbReference>
<evidence type="ECO:0000256" key="5">
    <source>
        <dbReference type="PROSITE-ProRule" id="PRU00169"/>
    </source>
</evidence>
<organism evidence="8 9">
    <name type="scientific">Streptomyces gamaensis</name>
    <dbReference type="NCBI Taxonomy" id="1763542"/>
    <lineage>
        <taxon>Bacteria</taxon>
        <taxon>Bacillati</taxon>
        <taxon>Actinomycetota</taxon>
        <taxon>Actinomycetes</taxon>
        <taxon>Kitasatosporales</taxon>
        <taxon>Streptomycetaceae</taxon>
        <taxon>Streptomyces</taxon>
    </lineage>
</organism>
<comment type="caution">
    <text evidence="8">The sequence shown here is derived from an EMBL/GenBank/DDBJ whole genome shotgun (WGS) entry which is preliminary data.</text>
</comment>
<evidence type="ECO:0000313" key="9">
    <source>
        <dbReference type="Proteomes" id="UP001596083"/>
    </source>
</evidence>
<dbReference type="Gene3D" id="3.40.50.2300">
    <property type="match status" value="1"/>
</dbReference>
<evidence type="ECO:0000259" key="6">
    <source>
        <dbReference type="PROSITE" id="PS50043"/>
    </source>
</evidence>
<evidence type="ECO:0000256" key="1">
    <source>
        <dbReference type="ARBA" id="ARBA00022553"/>
    </source>
</evidence>
<reference evidence="9" key="1">
    <citation type="journal article" date="2019" name="Int. J. Syst. Evol. Microbiol.">
        <title>The Global Catalogue of Microorganisms (GCM) 10K type strain sequencing project: providing services to taxonomists for standard genome sequencing and annotation.</title>
        <authorList>
            <consortium name="The Broad Institute Genomics Platform"/>
            <consortium name="The Broad Institute Genome Sequencing Center for Infectious Disease"/>
            <person name="Wu L."/>
            <person name="Ma J."/>
        </authorList>
    </citation>
    <scope>NUCLEOTIDE SEQUENCE [LARGE SCALE GENOMIC DNA]</scope>
    <source>
        <strain evidence="9">CGMCC 4.7304</strain>
    </source>
</reference>
<keyword evidence="9" id="KW-1185">Reference proteome</keyword>
<keyword evidence="1 5" id="KW-0597">Phosphoprotein</keyword>
<gene>
    <name evidence="8" type="ORF">ACFP1Z_11425</name>
</gene>
<keyword evidence="4" id="KW-0804">Transcription</keyword>
<keyword evidence="2" id="KW-0805">Transcription regulation</keyword>
<dbReference type="RefSeq" id="WP_390316295.1">
    <property type="nucleotide sequence ID" value="NZ_JBHSPB010000006.1"/>
</dbReference>
<dbReference type="InterPro" id="IPR001789">
    <property type="entry name" value="Sig_transdc_resp-reg_receiver"/>
</dbReference>
<dbReference type="PROSITE" id="PS00622">
    <property type="entry name" value="HTH_LUXR_1"/>
    <property type="match status" value="1"/>
</dbReference>
<evidence type="ECO:0000256" key="4">
    <source>
        <dbReference type="ARBA" id="ARBA00023163"/>
    </source>
</evidence>
<proteinExistence type="predicted"/>
<evidence type="ECO:0000313" key="8">
    <source>
        <dbReference type="EMBL" id="MFC5720775.1"/>
    </source>
</evidence>
<feature type="domain" description="Response regulatory" evidence="7">
    <location>
        <begin position="1"/>
        <end position="105"/>
    </location>
</feature>
<dbReference type="PANTHER" id="PTHR43214:SF24">
    <property type="entry name" value="TRANSCRIPTIONAL REGULATORY PROTEIN NARL-RELATED"/>
    <property type="match status" value="1"/>
</dbReference>
<feature type="domain" description="HTH luxR-type" evidence="6">
    <location>
        <begin position="138"/>
        <end position="203"/>
    </location>
</feature>
<dbReference type="SMART" id="SM00421">
    <property type="entry name" value="HTH_LUXR"/>
    <property type="match status" value="1"/>
</dbReference>
<dbReference type="PROSITE" id="PS50110">
    <property type="entry name" value="RESPONSE_REGULATORY"/>
    <property type="match status" value="1"/>
</dbReference>
<protein>
    <submittedName>
        <fullName evidence="8">Response regulator</fullName>
    </submittedName>
</protein>
<dbReference type="InterPro" id="IPR011006">
    <property type="entry name" value="CheY-like_superfamily"/>
</dbReference>
<dbReference type="SUPFAM" id="SSF46894">
    <property type="entry name" value="C-terminal effector domain of the bipartite response regulators"/>
    <property type="match status" value="1"/>
</dbReference>
<feature type="modified residue" description="4-aspartylphosphate" evidence="5">
    <location>
        <position position="40"/>
    </location>
</feature>
<evidence type="ECO:0000256" key="3">
    <source>
        <dbReference type="ARBA" id="ARBA00023125"/>
    </source>
</evidence>
<name>A0ABW0Z2A4_9ACTN</name>
<dbReference type="SMART" id="SM00448">
    <property type="entry name" value="REC"/>
    <property type="match status" value="1"/>
</dbReference>
<dbReference type="InterPro" id="IPR016032">
    <property type="entry name" value="Sig_transdc_resp-reg_C-effctor"/>
</dbReference>
<dbReference type="PRINTS" id="PR00038">
    <property type="entry name" value="HTHLUXR"/>
</dbReference>
<evidence type="ECO:0000256" key="2">
    <source>
        <dbReference type="ARBA" id="ARBA00023015"/>
    </source>
</evidence>
<dbReference type="InterPro" id="IPR058245">
    <property type="entry name" value="NreC/VraR/RcsB-like_REC"/>
</dbReference>
<dbReference type="CDD" id="cd17535">
    <property type="entry name" value="REC_NarL-like"/>
    <property type="match status" value="1"/>
</dbReference>
<keyword evidence="3" id="KW-0238">DNA-binding</keyword>
<dbReference type="EMBL" id="JBHSPB010000006">
    <property type="protein sequence ID" value="MFC5720775.1"/>
    <property type="molecule type" value="Genomic_DNA"/>
</dbReference>
<sequence>MGLRMMFEGTDDIDVVAEAADGSQVPGLVRDHAPDVVLLDIRMPVTDGLAATRALRALPEPPAIVILTTFNPDEYVVRALREGAAGFLLKDTPPREIVGAVRRVAAGEPVLSPAVTQQLIARVAAPQTPDTADARAAARRRLAALGEREHDVALAIGQGRTNAEIAAQLYMSVPTVKAHVSSILAKLGVTNRVQVALLVHHAAPGGATDEDAH</sequence>
<dbReference type="Pfam" id="PF00072">
    <property type="entry name" value="Response_reg"/>
    <property type="match status" value="1"/>
</dbReference>
<dbReference type="InterPro" id="IPR000792">
    <property type="entry name" value="Tscrpt_reg_LuxR_C"/>
</dbReference>
<dbReference type="PROSITE" id="PS50043">
    <property type="entry name" value="HTH_LUXR_2"/>
    <property type="match status" value="1"/>
</dbReference>
<accession>A0ABW0Z2A4</accession>
<dbReference type="InterPro" id="IPR039420">
    <property type="entry name" value="WalR-like"/>
</dbReference>
<dbReference type="PANTHER" id="PTHR43214">
    <property type="entry name" value="TWO-COMPONENT RESPONSE REGULATOR"/>
    <property type="match status" value="1"/>
</dbReference>
<dbReference type="Proteomes" id="UP001596083">
    <property type="component" value="Unassembled WGS sequence"/>
</dbReference>
<dbReference type="Pfam" id="PF00196">
    <property type="entry name" value="GerE"/>
    <property type="match status" value="1"/>
</dbReference>
<evidence type="ECO:0000259" key="7">
    <source>
        <dbReference type="PROSITE" id="PS50110"/>
    </source>
</evidence>
<dbReference type="SUPFAM" id="SSF52172">
    <property type="entry name" value="CheY-like"/>
    <property type="match status" value="1"/>
</dbReference>